<dbReference type="InterPro" id="IPR001623">
    <property type="entry name" value="DnaJ_domain"/>
</dbReference>
<proteinExistence type="predicted"/>
<feature type="domain" description="J" evidence="1">
    <location>
        <begin position="5"/>
        <end position="82"/>
    </location>
</feature>
<dbReference type="PRINTS" id="PR00625">
    <property type="entry name" value="JDOMAIN"/>
</dbReference>
<keyword evidence="3" id="KW-1185">Reference proteome</keyword>
<protein>
    <recommendedName>
        <fullName evidence="1">J domain-containing protein</fullName>
    </recommendedName>
</protein>
<dbReference type="Gene3D" id="1.10.287.110">
    <property type="entry name" value="DnaJ domain"/>
    <property type="match status" value="1"/>
</dbReference>
<dbReference type="PANTHER" id="PTHR43948">
    <property type="entry name" value="DNAJ HOMOLOG SUBFAMILY B"/>
    <property type="match status" value="1"/>
</dbReference>
<evidence type="ECO:0000313" key="2">
    <source>
        <dbReference type="EMBL" id="GJJ11083.1"/>
    </source>
</evidence>
<evidence type="ECO:0000259" key="1">
    <source>
        <dbReference type="PROSITE" id="PS50076"/>
    </source>
</evidence>
<dbReference type="AlphaFoldDB" id="A0AAV5AEI6"/>
<dbReference type="Pfam" id="PF00226">
    <property type="entry name" value="DnaJ"/>
    <property type="match status" value="1"/>
</dbReference>
<dbReference type="EMBL" id="BPWL01000006">
    <property type="protein sequence ID" value="GJJ11083.1"/>
    <property type="molecule type" value="Genomic_DNA"/>
</dbReference>
<dbReference type="PANTHER" id="PTHR43948:SF10">
    <property type="entry name" value="MRJ, ISOFORM E"/>
    <property type="match status" value="1"/>
</dbReference>
<dbReference type="CDD" id="cd06257">
    <property type="entry name" value="DnaJ"/>
    <property type="match status" value="1"/>
</dbReference>
<dbReference type="InterPro" id="IPR036869">
    <property type="entry name" value="J_dom_sf"/>
</dbReference>
<dbReference type="SUPFAM" id="SSF46565">
    <property type="entry name" value="Chaperone J-domain"/>
    <property type="match status" value="1"/>
</dbReference>
<organism evidence="2 3">
    <name type="scientific">Clathrus columnatus</name>
    <dbReference type="NCBI Taxonomy" id="1419009"/>
    <lineage>
        <taxon>Eukaryota</taxon>
        <taxon>Fungi</taxon>
        <taxon>Dikarya</taxon>
        <taxon>Basidiomycota</taxon>
        <taxon>Agaricomycotina</taxon>
        <taxon>Agaricomycetes</taxon>
        <taxon>Phallomycetidae</taxon>
        <taxon>Phallales</taxon>
        <taxon>Clathraceae</taxon>
        <taxon>Clathrus</taxon>
    </lineage>
</organism>
<comment type="caution">
    <text evidence="2">The sequence shown here is derived from an EMBL/GenBank/DDBJ whole genome shotgun (WGS) entry which is preliminary data.</text>
</comment>
<dbReference type="Proteomes" id="UP001050691">
    <property type="component" value="Unassembled WGS sequence"/>
</dbReference>
<dbReference type="PROSITE" id="PS50076">
    <property type="entry name" value="DNAJ_2"/>
    <property type="match status" value="1"/>
</dbReference>
<dbReference type="SMART" id="SM00271">
    <property type="entry name" value="DnaJ"/>
    <property type="match status" value="1"/>
</dbReference>
<sequence>MSSDNFYDILGIDANSQLEDIRKAYKRRALQTHPDRLPQGSTPEDKRLAEENFRRGMLGYLEACFSIQSHNRAVNNAYESMQQLAVVN</sequence>
<name>A0AAV5AEI6_9AGAM</name>
<reference evidence="2" key="1">
    <citation type="submission" date="2021-10" db="EMBL/GenBank/DDBJ databases">
        <title>De novo Genome Assembly of Clathrus columnatus (Basidiomycota, Fungi) Using Illumina and Nanopore Sequence Data.</title>
        <authorList>
            <person name="Ogiso-Tanaka E."/>
            <person name="Itagaki H."/>
            <person name="Hosoya T."/>
            <person name="Hosaka K."/>
        </authorList>
    </citation>
    <scope>NUCLEOTIDE SEQUENCE</scope>
    <source>
        <strain evidence="2">MO-923</strain>
    </source>
</reference>
<accession>A0AAV5AEI6</accession>
<gene>
    <name evidence="2" type="ORF">Clacol_005314</name>
</gene>
<evidence type="ECO:0000313" key="3">
    <source>
        <dbReference type="Proteomes" id="UP001050691"/>
    </source>
</evidence>